<protein>
    <submittedName>
        <fullName evidence="2">Uncharacterized protein</fullName>
    </submittedName>
</protein>
<evidence type="ECO:0000256" key="1">
    <source>
        <dbReference type="SAM" id="MobiDB-lite"/>
    </source>
</evidence>
<dbReference type="Proteomes" id="UP000467130">
    <property type="component" value="Chromosome"/>
</dbReference>
<accession>A0A7I7QAV3</accession>
<name>A0A7I7QAV3_9MYCO</name>
<dbReference type="EMBL" id="AP022587">
    <property type="protein sequence ID" value="BBY23438.1"/>
    <property type="molecule type" value="Genomic_DNA"/>
</dbReference>
<organism evidence="2 3">
    <name type="scientific">Mycobacterium stomatepiae</name>
    <dbReference type="NCBI Taxonomy" id="470076"/>
    <lineage>
        <taxon>Bacteria</taxon>
        <taxon>Bacillati</taxon>
        <taxon>Actinomycetota</taxon>
        <taxon>Actinomycetes</taxon>
        <taxon>Mycobacteriales</taxon>
        <taxon>Mycobacteriaceae</taxon>
        <taxon>Mycobacterium</taxon>
        <taxon>Mycobacterium simiae complex</taxon>
    </lineage>
</organism>
<evidence type="ECO:0000313" key="3">
    <source>
        <dbReference type="Proteomes" id="UP000467130"/>
    </source>
</evidence>
<gene>
    <name evidence="2" type="ORF">MSTO_36430</name>
</gene>
<sequence length="67" mass="7583">MALAIDMEKMDLKLRMLRFRHDRRIREKIGICPGVLLSQPGVCASSTGRVVPGDEPGMHRGKLNRMH</sequence>
<dbReference type="KEGG" id="msto:MSTO_36430"/>
<dbReference type="AlphaFoldDB" id="A0A7I7QAV3"/>
<keyword evidence="3" id="KW-1185">Reference proteome</keyword>
<evidence type="ECO:0000313" key="2">
    <source>
        <dbReference type="EMBL" id="BBY23438.1"/>
    </source>
</evidence>
<reference evidence="2 3" key="1">
    <citation type="journal article" date="2019" name="Emerg. Microbes Infect.">
        <title>Comprehensive subspecies identification of 175 nontuberculous mycobacteria species based on 7547 genomic profiles.</title>
        <authorList>
            <person name="Matsumoto Y."/>
            <person name="Kinjo T."/>
            <person name="Motooka D."/>
            <person name="Nabeya D."/>
            <person name="Jung N."/>
            <person name="Uechi K."/>
            <person name="Horii T."/>
            <person name="Iida T."/>
            <person name="Fujita J."/>
            <person name="Nakamura S."/>
        </authorList>
    </citation>
    <scope>NUCLEOTIDE SEQUENCE [LARGE SCALE GENOMIC DNA]</scope>
    <source>
        <strain evidence="2 3">JCM 17783</strain>
    </source>
</reference>
<proteinExistence type="predicted"/>
<feature type="region of interest" description="Disordered" evidence="1">
    <location>
        <begin position="46"/>
        <end position="67"/>
    </location>
</feature>